<accession>A0A0A6RSN2</accession>
<evidence type="ECO:0000313" key="2">
    <source>
        <dbReference type="Proteomes" id="UP000030428"/>
    </source>
</evidence>
<reference evidence="1 2" key="1">
    <citation type="journal article" date="2016" name="Front. Microbiol.">
        <title>Single-Cell (Meta-)Genomics of a Dimorphic Candidatus Thiomargarita nelsonii Reveals Genomic Plasticity.</title>
        <authorList>
            <person name="Flood B.E."/>
            <person name="Fliss P."/>
            <person name="Jones D.S."/>
            <person name="Dick G.J."/>
            <person name="Jain S."/>
            <person name="Kaster A.K."/>
            <person name="Winkel M."/>
            <person name="Mussmann M."/>
            <person name="Bailey J."/>
        </authorList>
    </citation>
    <scope>NUCLEOTIDE SEQUENCE [LARGE SCALE GENOMIC DNA]</scope>
    <source>
        <strain evidence="1">Hydrate Ridge</strain>
    </source>
</reference>
<keyword evidence="2" id="KW-1185">Reference proteome</keyword>
<dbReference type="EMBL" id="JSZA02000040">
    <property type="protein sequence ID" value="KHD06876.1"/>
    <property type="molecule type" value="Genomic_DNA"/>
</dbReference>
<gene>
    <name evidence="1" type="ORF">PN36_12820</name>
</gene>
<protein>
    <submittedName>
        <fullName evidence="1">Uncharacterized protein</fullName>
    </submittedName>
</protein>
<dbReference type="AlphaFoldDB" id="A0A0A6RSN2"/>
<comment type="caution">
    <text evidence="1">The sequence shown here is derived from an EMBL/GenBank/DDBJ whole genome shotgun (WGS) entry which is preliminary data.</text>
</comment>
<proteinExistence type="predicted"/>
<dbReference type="Proteomes" id="UP000030428">
    <property type="component" value="Unassembled WGS sequence"/>
</dbReference>
<name>A0A0A6RSN2_9GAMM</name>
<sequence>MQAIEFTCESHDGVIKIPEQYKDWFNKSVKVILLWQEQRDKTMPQSPTVLNRFAGTISLTEDPLEFQKRIRGE</sequence>
<organism evidence="1 2">
    <name type="scientific">Candidatus Thiomargarita nelsonii</name>
    <dbReference type="NCBI Taxonomy" id="1003181"/>
    <lineage>
        <taxon>Bacteria</taxon>
        <taxon>Pseudomonadati</taxon>
        <taxon>Pseudomonadota</taxon>
        <taxon>Gammaproteobacteria</taxon>
        <taxon>Thiotrichales</taxon>
        <taxon>Thiotrichaceae</taxon>
        <taxon>Thiomargarita</taxon>
    </lineage>
</organism>
<evidence type="ECO:0000313" key="1">
    <source>
        <dbReference type="EMBL" id="KHD06876.1"/>
    </source>
</evidence>